<dbReference type="InterPro" id="IPR019236">
    <property type="entry name" value="APP1_cat"/>
</dbReference>
<reference evidence="2 3" key="1">
    <citation type="submission" date="2018-09" db="EMBL/GenBank/DDBJ databases">
        <title>YIM 75000 draft genome.</title>
        <authorList>
            <person name="Tang S."/>
            <person name="Feng Y."/>
        </authorList>
    </citation>
    <scope>NUCLEOTIDE SEQUENCE [LARGE SCALE GENOMIC DNA]</scope>
    <source>
        <strain evidence="2 3">YIM 75000</strain>
    </source>
</reference>
<evidence type="ECO:0000313" key="2">
    <source>
        <dbReference type="EMBL" id="RJK96328.1"/>
    </source>
</evidence>
<dbReference type="OrthoDB" id="9789875at2"/>
<evidence type="ECO:0000259" key="1">
    <source>
        <dbReference type="Pfam" id="PF09949"/>
    </source>
</evidence>
<dbReference type="Proteomes" id="UP000265614">
    <property type="component" value="Unassembled WGS sequence"/>
</dbReference>
<dbReference type="EMBL" id="QZEZ01000003">
    <property type="protein sequence ID" value="RJK96328.1"/>
    <property type="molecule type" value="Genomic_DNA"/>
</dbReference>
<sequence length="347" mass="36481">MHVGALVEDAVRGVLAGWLRRRGWRPRVLPYTGYGAGGRVRVLARVLLTAPSVRADDAGELHRGWRAFLSMPVPGVRVEAEVGGAVHPLVSDRGGYVDAEVPSDLGPGWHRVVLAVPGGRAAAGDVRVVDPGAEVAVVSDIDDTAMVTFLPRPLIAAWNTFVLREHARRPVPGMAALLREAAAAHGDAPVLYLSTGAWNVAPTLRRFLALHGFPPGPLLLTDWGPTATGWFRDGAAHKRQALARLARELPGVRFLLVGDDGQRDPVIYGEVAAERPGTVLAVAIRELTATEHALSHGLVPAVPGGPHGEPVTWVSAPDGYGLAAALRREGVLPAGGALSAGPAPRRP</sequence>
<organism evidence="2 3">
    <name type="scientific">Vallicoccus soli</name>
    <dbReference type="NCBI Taxonomy" id="2339232"/>
    <lineage>
        <taxon>Bacteria</taxon>
        <taxon>Bacillati</taxon>
        <taxon>Actinomycetota</taxon>
        <taxon>Actinomycetes</taxon>
        <taxon>Motilibacterales</taxon>
        <taxon>Vallicoccaceae</taxon>
        <taxon>Vallicoccus</taxon>
    </lineage>
</organism>
<dbReference type="RefSeq" id="WP_119950059.1">
    <property type="nucleotide sequence ID" value="NZ_QZEZ01000003.1"/>
</dbReference>
<dbReference type="InterPro" id="IPR052935">
    <property type="entry name" value="Mg2+_PAP"/>
</dbReference>
<feature type="domain" description="Phosphatidate phosphatase APP1 catalytic" evidence="1">
    <location>
        <begin position="135"/>
        <end position="286"/>
    </location>
</feature>
<dbReference type="Pfam" id="PF09949">
    <property type="entry name" value="APP1_cat"/>
    <property type="match status" value="1"/>
</dbReference>
<gene>
    <name evidence="2" type="ORF">D5H78_08770</name>
</gene>
<name>A0A3A3YXF2_9ACTN</name>
<dbReference type="GO" id="GO:0008195">
    <property type="term" value="F:phosphatidate phosphatase activity"/>
    <property type="evidence" value="ECO:0007669"/>
    <property type="project" value="InterPro"/>
</dbReference>
<keyword evidence="3" id="KW-1185">Reference proteome</keyword>
<dbReference type="AlphaFoldDB" id="A0A3A3YXF2"/>
<comment type="caution">
    <text evidence="2">The sequence shown here is derived from an EMBL/GenBank/DDBJ whole genome shotgun (WGS) entry which is preliminary data.</text>
</comment>
<dbReference type="PANTHER" id="PTHR28208:SF3">
    <property type="entry name" value="PHOSPHATIDATE PHOSPHATASE APP1"/>
    <property type="match status" value="1"/>
</dbReference>
<proteinExistence type="predicted"/>
<dbReference type="PANTHER" id="PTHR28208">
    <property type="entry name" value="PHOSPHATIDATE PHOSPHATASE APP1"/>
    <property type="match status" value="1"/>
</dbReference>
<evidence type="ECO:0000313" key="3">
    <source>
        <dbReference type="Proteomes" id="UP000265614"/>
    </source>
</evidence>
<accession>A0A3A3YXF2</accession>
<protein>
    <submittedName>
        <fullName evidence="2">DUF2183 domain-containing protein</fullName>
    </submittedName>
</protein>